<gene>
    <name evidence="3" type="ORF">RJ639_024836</name>
</gene>
<evidence type="ECO:0000256" key="1">
    <source>
        <dbReference type="ARBA" id="ARBA00022737"/>
    </source>
</evidence>
<dbReference type="EMBL" id="JAVXUP010004473">
    <property type="protein sequence ID" value="KAK2997063.1"/>
    <property type="molecule type" value="Genomic_DNA"/>
</dbReference>
<evidence type="ECO:0000313" key="4">
    <source>
        <dbReference type="Proteomes" id="UP001188597"/>
    </source>
</evidence>
<dbReference type="GO" id="GO:0003723">
    <property type="term" value="F:RNA binding"/>
    <property type="evidence" value="ECO:0007669"/>
    <property type="project" value="InterPro"/>
</dbReference>
<dbReference type="PANTHER" id="PTHR47926">
    <property type="entry name" value="PENTATRICOPEPTIDE REPEAT-CONTAINING PROTEIN"/>
    <property type="match status" value="1"/>
</dbReference>
<dbReference type="AlphaFoldDB" id="A0AA88UW57"/>
<feature type="region of interest" description="Disordered" evidence="2">
    <location>
        <begin position="17"/>
        <end position="39"/>
    </location>
</feature>
<name>A0AA88UW57_9ASTE</name>
<protein>
    <recommendedName>
        <fullName evidence="5">Pentatricopeptide repeat-containing protein</fullName>
    </recommendedName>
</protein>
<dbReference type="Proteomes" id="UP001188597">
    <property type="component" value="Unassembled WGS sequence"/>
</dbReference>
<accession>A0AA88UW57</accession>
<feature type="non-terminal residue" evidence="3">
    <location>
        <position position="1"/>
    </location>
</feature>
<dbReference type="InterPro" id="IPR046960">
    <property type="entry name" value="PPR_At4g14850-like_plant"/>
</dbReference>
<dbReference type="InterPro" id="IPR002885">
    <property type="entry name" value="PPR_rpt"/>
</dbReference>
<dbReference type="Pfam" id="PF01535">
    <property type="entry name" value="PPR"/>
    <property type="match status" value="2"/>
</dbReference>
<dbReference type="Gene3D" id="1.25.40.10">
    <property type="entry name" value="Tetratricopeptide repeat domain"/>
    <property type="match status" value="1"/>
</dbReference>
<sequence length="121" mass="13931">MRCTRIHGSCLRSLQTKGSSNLQRVNHSRPRKATAGKQPDAMTFSLTESDIVKWNVAITNHMRNGQCESAMRLFNSMPRYLKKRRLVDARQVFDRMPLRDEVSWNTMISGYAQISELSEAK</sequence>
<keyword evidence="1" id="KW-0677">Repeat</keyword>
<proteinExistence type="predicted"/>
<evidence type="ECO:0000313" key="3">
    <source>
        <dbReference type="EMBL" id="KAK2997063.1"/>
    </source>
</evidence>
<keyword evidence="4" id="KW-1185">Reference proteome</keyword>
<evidence type="ECO:0008006" key="5">
    <source>
        <dbReference type="Google" id="ProtNLM"/>
    </source>
</evidence>
<organism evidence="3 4">
    <name type="scientific">Escallonia herrerae</name>
    <dbReference type="NCBI Taxonomy" id="1293975"/>
    <lineage>
        <taxon>Eukaryota</taxon>
        <taxon>Viridiplantae</taxon>
        <taxon>Streptophyta</taxon>
        <taxon>Embryophyta</taxon>
        <taxon>Tracheophyta</taxon>
        <taxon>Spermatophyta</taxon>
        <taxon>Magnoliopsida</taxon>
        <taxon>eudicotyledons</taxon>
        <taxon>Gunneridae</taxon>
        <taxon>Pentapetalae</taxon>
        <taxon>asterids</taxon>
        <taxon>campanulids</taxon>
        <taxon>Escalloniales</taxon>
        <taxon>Escalloniaceae</taxon>
        <taxon>Escallonia</taxon>
    </lineage>
</organism>
<reference evidence="3" key="1">
    <citation type="submission" date="2022-12" db="EMBL/GenBank/DDBJ databases">
        <title>Draft genome assemblies for two species of Escallonia (Escalloniales).</title>
        <authorList>
            <person name="Chanderbali A."/>
            <person name="Dervinis C."/>
            <person name="Anghel I."/>
            <person name="Soltis D."/>
            <person name="Soltis P."/>
            <person name="Zapata F."/>
        </authorList>
    </citation>
    <scope>NUCLEOTIDE SEQUENCE</scope>
    <source>
        <strain evidence="3">UCBG64.0493</strain>
        <tissue evidence="3">Leaf</tissue>
    </source>
</reference>
<dbReference type="InterPro" id="IPR011990">
    <property type="entry name" value="TPR-like_helical_dom_sf"/>
</dbReference>
<dbReference type="GO" id="GO:0009451">
    <property type="term" value="P:RNA modification"/>
    <property type="evidence" value="ECO:0007669"/>
    <property type="project" value="InterPro"/>
</dbReference>
<evidence type="ECO:0000256" key="2">
    <source>
        <dbReference type="SAM" id="MobiDB-lite"/>
    </source>
</evidence>
<comment type="caution">
    <text evidence="3">The sequence shown here is derived from an EMBL/GenBank/DDBJ whole genome shotgun (WGS) entry which is preliminary data.</text>
</comment>